<keyword evidence="3" id="KW-0597">Phosphoprotein</keyword>
<protein>
    <recommendedName>
        <fullName evidence="1">Stage 0 sporulation protein A homolog</fullName>
    </recommendedName>
</protein>
<dbReference type="GO" id="GO:0000160">
    <property type="term" value="P:phosphorelay signal transduction system"/>
    <property type="evidence" value="ECO:0007669"/>
    <property type="project" value="InterPro"/>
</dbReference>
<dbReference type="InterPro" id="IPR037522">
    <property type="entry name" value="HD_GYP_dom"/>
</dbReference>
<dbReference type="Pfam" id="PF13487">
    <property type="entry name" value="HD_5"/>
    <property type="match status" value="1"/>
</dbReference>
<dbReference type="EMBL" id="DNZF01000223">
    <property type="protein sequence ID" value="HBK54321.1"/>
    <property type="molecule type" value="Genomic_DNA"/>
</dbReference>
<evidence type="ECO:0000313" key="6">
    <source>
        <dbReference type="EMBL" id="HBK54321.1"/>
    </source>
</evidence>
<name>A0A354Z036_9FIRM</name>
<gene>
    <name evidence="6" type="ORF">DDZ44_10325</name>
</gene>
<dbReference type="Gene3D" id="1.10.3210.10">
    <property type="entry name" value="Hypothetical protein af1432"/>
    <property type="match status" value="1"/>
</dbReference>
<dbReference type="Proteomes" id="UP000263273">
    <property type="component" value="Unassembled WGS sequence"/>
</dbReference>
<feature type="modified residue" description="4-aspartylphosphate" evidence="3">
    <location>
        <position position="57"/>
    </location>
</feature>
<dbReference type="PROSITE" id="PS51832">
    <property type="entry name" value="HD_GYP"/>
    <property type="match status" value="1"/>
</dbReference>
<dbReference type="STRING" id="378794.GCA_001570625_01031"/>
<dbReference type="SMART" id="SM00448">
    <property type="entry name" value="REC"/>
    <property type="match status" value="1"/>
</dbReference>
<accession>A0A354Z036</accession>
<dbReference type="NCBIfam" id="TIGR00277">
    <property type="entry name" value="HDIG"/>
    <property type="match status" value="1"/>
</dbReference>
<dbReference type="InterPro" id="IPR052020">
    <property type="entry name" value="Cyclic_di-GMP/3'3'-cGAMP_PDE"/>
</dbReference>
<comment type="function">
    <text evidence="2">May play the central regulatory role in sporulation. It may be an element of the effector pathway responsible for the activation of sporulation genes in response to nutritional stress. Spo0A may act in concert with spo0H (a sigma factor) to control the expression of some genes that are critical to the sporulation process.</text>
</comment>
<feature type="domain" description="Response regulatory" evidence="4">
    <location>
        <begin position="6"/>
        <end position="121"/>
    </location>
</feature>
<dbReference type="InterPro" id="IPR006675">
    <property type="entry name" value="HDIG_dom"/>
</dbReference>
<dbReference type="Pfam" id="PF00072">
    <property type="entry name" value="Response_reg"/>
    <property type="match status" value="1"/>
</dbReference>
<evidence type="ECO:0000259" key="5">
    <source>
        <dbReference type="PROSITE" id="PS51832"/>
    </source>
</evidence>
<dbReference type="CDD" id="cd00156">
    <property type="entry name" value="REC"/>
    <property type="match status" value="1"/>
</dbReference>
<evidence type="ECO:0000256" key="1">
    <source>
        <dbReference type="ARBA" id="ARBA00018672"/>
    </source>
</evidence>
<dbReference type="InterPro" id="IPR003607">
    <property type="entry name" value="HD/PDEase_dom"/>
</dbReference>
<dbReference type="SUPFAM" id="SSF109604">
    <property type="entry name" value="HD-domain/PDEase-like"/>
    <property type="match status" value="1"/>
</dbReference>
<dbReference type="PANTHER" id="PTHR45228">
    <property type="entry name" value="CYCLIC DI-GMP PHOSPHODIESTERASE TM_0186-RELATED"/>
    <property type="match status" value="1"/>
</dbReference>
<dbReference type="AlphaFoldDB" id="A0A354Z036"/>
<evidence type="ECO:0000313" key="7">
    <source>
        <dbReference type="Proteomes" id="UP000263273"/>
    </source>
</evidence>
<dbReference type="SMART" id="SM00471">
    <property type="entry name" value="HDc"/>
    <property type="match status" value="1"/>
</dbReference>
<dbReference type="SUPFAM" id="SSF52172">
    <property type="entry name" value="CheY-like"/>
    <property type="match status" value="1"/>
</dbReference>
<proteinExistence type="predicted"/>
<dbReference type="CDD" id="cd00077">
    <property type="entry name" value="HDc"/>
    <property type="match status" value="1"/>
</dbReference>
<dbReference type="RefSeq" id="WP_276619951.1">
    <property type="nucleotide sequence ID" value="NZ_DHSN01000045.1"/>
</dbReference>
<organism evidence="6 7">
    <name type="scientific">Syntrophomonas wolfei</name>
    <dbReference type="NCBI Taxonomy" id="863"/>
    <lineage>
        <taxon>Bacteria</taxon>
        <taxon>Bacillati</taxon>
        <taxon>Bacillota</taxon>
        <taxon>Clostridia</taxon>
        <taxon>Eubacteriales</taxon>
        <taxon>Syntrophomonadaceae</taxon>
        <taxon>Syntrophomonas</taxon>
    </lineage>
</organism>
<dbReference type="InterPro" id="IPR001789">
    <property type="entry name" value="Sig_transdc_resp-reg_receiver"/>
</dbReference>
<evidence type="ECO:0000256" key="3">
    <source>
        <dbReference type="PROSITE-ProRule" id="PRU00169"/>
    </source>
</evidence>
<reference evidence="6 7" key="1">
    <citation type="journal article" date="2018" name="Nat. Biotechnol.">
        <title>A standardized bacterial taxonomy based on genome phylogeny substantially revises the tree of life.</title>
        <authorList>
            <person name="Parks D.H."/>
            <person name="Chuvochina M."/>
            <person name="Waite D.W."/>
            <person name="Rinke C."/>
            <person name="Skarshewski A."/>
            <person name="Chaumeil P.A."/>
            <person name="Hugenholtz P."/>
        </authorList>
    </citation>
    <scope>NUCLEOTIDE SEQUENCE [LARGE SCALE GENOMIC DNA]</scope>
    <source>
        <strain evidence="6">UBA10948</strain>
    </source>
</reference>
<sequence>MKKRISVLIVEDDELHTELIQRAFEEHQSRFMLRFSSNLMEARIYMEERKPDIVVCDWLLPDGRGIELFSSDKENSSYPIIMMTSYGNEELAVETIKAGALDYLVKSPESFAGLPNFILRGLREWEHIRARHAAEKKLRDVLLQTVESLASMLEKRDPYTSGHQKKVSVLACAIAEEMGLPVEIIEGIHIAAILHDIGKISIPAEFLSKPGRLSPIEFDIIKTHPVNAYEMLKAIDFPYPVAQIILQHHEKMNGSGYPYGLLGPDILLESRIITVADVVEAISSHRPYRPALGIQYALEEITQNAGKLYDREVVEACLTLFREKGFSLDDSVRD</sequence>
<dbReference type="InterPro" id="IPR011006">
    <property type="entry name" value="CheY-like_superfamily"/>
</dbReference>
<dbReference type="PROSITE" id="PS50110">
    <property type="entry name" value="RESPONSE_REGULATORY"/>
    <property type="match status" value="1"/>
</dbReference>
<evidence type="ECO:0000256" key="2">
    <source>
        <dbReference type="ARBA" id="ARBA00024867"/>
    </source>
</evidence>
<feature type="domain" description="HD-GYP" evidence="5">
    <location>
        <begin position="138"/>
        <end position="334"/>
    </location>
</feature>
<dbReference type="PANTHER" id="PTHR45228:SF4">
    <property type="entry name" value="LIPOPROTEIN"/>
    <property type="match status" value="1"/>
</dbReference>
<comment type="caution">
    <text evidence="6">The sequence shown here is derived from an EMBL/GenBank/DDBJ whole genome shotgun (WGS) entry which is preliminary data.</text>
</comment>
<evidence type="ECO:0000259" key="4">
    <source>
        <dbReference type="PROSITE" id="PS50110"/>
    </source>
</evidence>
<dbReference type="Gene3D" id="3.40.50.2300">
    <property type="match status" value="1"/>
</dbReference>